<evidence type="ECO:0000256" key="8">
    <source>
        <dbReference type="SAM" id="MobiDB-lite"/>
    </source>
</evidence>
<keyword evidence="2 7" id="KW-0813">Transport</keyword>
<keyword evidence="6 7" id="KW-0472">Membrane</keyword>
<evidence type="ECO:0000313" key="10">
    <source>
        <dbReference type="EMBL" id="AUV83463.1"/>
    </source>
</evidence>
<dbReference type="InterPro" id="IPR050366">
    <property type="entry name" value="BP-dependent_transpt_permease"/>
</dbReference>
<evidence type="ECO:0000256" key="7">
    <source>
        <dbReference type="RuleBase" id="RU363032"/>
    </source>
</evidence>
<keyword evidence="3" id="KW-1003">Cell membrane</keyword>
<evidence type="ECO:0000256" key="1">
    <source>
        <dbReference type="ARBA" id="ARBA00004651"/>
    </source>
</evidence>
<dbReference type="PANTHER" id="PTHR43386">
    <property type="entry name" value="OLIGOPEPTIDE TRANSPORT SYSTEM PERMEASE PROTEIN APPC"/>
    <property type="match status" value="1"/>
</dbReference>
<dbReference type="InterPro" id="IPR000515">
    <property type="entry name" value="MetI-like"/>
</dbReference>
<dbReference type="KEGG" id="srub:C2R22_18940"/>
<evidence type="ECO:0000256" key="5">
    <source>
        <dbReference type="ARBA" id="ARBA00022989"/>
    </source>
</evidence>
<dbReference type="OrthoDB" id="312811at2157"/>
<evidence type="ECO:0000256" key="6">
    <source>
        <dbReference type="ARBA" id="ARBA00023136"/>
    </source>
</evidence>
<comment type="similarity">
    <text evidence="7">Belongs to the binding-protein-dependent transport system permease family.</text>
</comment>
<dbReference type="RefSeq" id="WP_103427152.1">
    <property type="nucleotide sequence ID" value="NZ_CP026309.1"/>
</dbReference>
<feature type="transmembrane region" description="Helical" evidence="7">
    <location>
        <begin position="193"/>
        <end position="212"/>
    </location>
</feature>
<proteinExistence type="inferred from homology"/>
<dbReference type="AlphaFoldDB" id="A0A2I8VNG5"/>
<evidence type="ECO:0000256" key="3">
    <source>
        <dbReference type="ARBA" id="ARBA00022475"/>
    </source>
</evidence>
<dbReference type="EMBL" id="CP026309">
    <property type="protein sequence ID" value="AUV83463.1"/>
    <property type="molecule type" value="Genomic_DNA"/>
</dbReference>
<dbReference type="SUPFAM" id="SSF161098">
    <property type="entry name" value="MetI-like"/>
    <property type="match status" value="1"/>
</dbReference>
<feature type="transmembrane region" description="Helical" evidence="7">
    <location>
        <begin position="155"/>
        <end position="181"/>
    </location>
</feature>
<accession>A0A2I8VNG5</accession>
<reference evidence="10 11" key="1">
    <citation type="submission" date="2018-01" db="EMBL/GenBank/DDBJ databases">
        <title>Complete genome sequence of Salinigranum rubrum GX10T, an extremely halophilic archaeon isolated from a marine solar saltern.</title>
        <authorList>
            <person name="Han S."/>
        </authorList>
    </citation>
    <scope>NUCLEOTIDE SEQUENCE [LARGE SCALE GENOMIC DNA]</scope>
    <source>
        <strain evidence="10 11">GX10</strain>
    </source>
</reference>
<comment type="subcellular location">
    <subcellularLocation>
        <location evidence="1 7">Cell membrane</location>
        <topology evidence="1 7">Multi-pass membrane protein</topology>
    </subcellularLocation>
</comment>
<sequence length="355" mass="38319">MAQDTSSSTSNRSQQSWQSTVSEDGFDTSEESQPEARVGLRYTLSQVRRDPTALLGLGIIGVMTAVALVAFVDSIVFDVLADVAFFADLGVRQYMLAEAVWYNPVNDPDNVEALLPPVGMTNELYPNQPGTLAHPLGTDDRGRDILARLFYGTRIAITVGIVSTGIAMILGTLVGSVAGYYGGRIDDALMRGAEVLFAIPFLVLVIAFMTAFGRNLTFAMVGVGIATIPTFARLIRSRVLSVREEDFVEAARAAGVRDRNIILRHVIPNSFAPVLVQATLQVGINILIIAGLSFLGYGAQPPTPSWGQMLSSSRNYMLPNPWFSIWPGIAILVTVVGFNLLGDGLRDALDPRINN</sequence>
<dbReference type="InterPro" id="IPR035906">
    <property type="entry name" value="MetI-like_sf"/>
</dbReference>
<evidence type="ECO:0000313" key="11">
    <source>
        <dbReference type="Proteomes" id="UP000236584"/>
    </source>
</evidence>
<evidence type="ECO:0000259" key="9">
    <source>
        <dbReference type="PROSITE" id="PS50928"/>
    </source>
</evidence>
<keyword evidence="11" id="KW-1185">Reference proteome</keyword>
<dbReference type="GO" id="GO:0055085">
    <property type="term" value="P:transmembrane transport"/>
    <property type="evidence" value="ECO:0007669"/>
    <property type="project" value="InterPro"/>
</dbReference>
<feature type="transmembrane region" description="Helical" evidence="7">
    <location>
        <begin position="53"/>
        <end position="72"/>
    </location>
</feature>
<gene>
    <name evidence="10" type="ORF">C2R22_18940</name>
</gene>
<dbReference type="Gene3D" id="1.10.3720.10">
    <property type="entry name" value="MetI-like"/>
    <property type="match status" value="1"/>
</dbReference>
<feature type="compositionally biased region" description="Acidic residues" evidence="8">
    <location>
        <begin position="24"/>
        <end position="33"/>
    </location>
</feature>
<organism evidence="10 11">
    <name type="scientific">Salinigranum rubrum</name>
    <dbReference type="NCBI Taxonomy" id="755307"/>
    <lineage>
        <taxon>Archaea</taxon>
        <taxon>Methanobacteriati</taxon>
        <taxon>Methanobacteriota</taxon>
        <taxon>Stenosarchaea group</taxon>
        <taxon>Halobacteria</taxon>
        <taxon>Halobacteriales</taxon>
        <taxon>Haloferacaceae</taxon>
        <taxon>Salinigranum</taxon>
    </lineage>
</organism>
<evidence type="ECO:0000256" key="2">
    <source>
        <dbReference type="ARBA" id="ARBA00022448"/>
    </source>
</evidence>
<dbReference type="Pfam" id="PF00528">
    <property type="entry name" value="BPD_transp_1"/>
    <property type="match status" value="1"/>
</dbReference>
<name>A0A2I8VNG5_9EURY</name>
<feature type="compositionally biased region" description="Low complexity" evidence="8">
    <location>
        <begin position="1"/>
        <end position="20"/>
    </location>
</feature>
<dbReference type="CDD" id="cd06261">
    <property type="entry name" value="TM_PBP2"/>
    <property type="match status" value="1"/>
</dbReference>
<evidence type="ECO:0000256" key="4">
    <source>
        <dbReference type="ARBA" id="ARBA00022692"/>
    </source>
</evidence>
<dbReference type="PANTHER" id="PTHR43386:SF1">
    <property type="entry name" value="D,D-DIPEPTIDE TRANSPORT SYSTEM PERMEASE PROTEIN DDPC-RELATED"/>
    <property type="match status" value="1"/>
</dbReference>
<dbReference type="PROSITE" id="PS50928">
    <property type="entry name" value="ABC_TM1"/>
    <property type="match status" value="1"/>
</dbReference>
<feature type="region of interest" description="Disordered" evidence="8">
    <location>
        <begin position="1"/>
        <end position="34"/>
    </location>
</feature>
<keyword evidence="5 7" id="KW-1133">Transmembrane helix</keyword>
<feature type="transmembrane region" description="Helical" evidence="7">
    <location>
        <begin position="274"/>
        <end position="299"/>
    </location>
</feature>
<keyword evidence="4 7" id="KW-0812">Transmembrane</keyword>
<dbReference type="GeneID" id="35594214"/>
<protein>
    <submittedName>
        <fullName evidence="10">ABC transporter permease</fullName>
    </submittedName>
</protein>
<dbReference type="Proteomes" id="UP000236584">
    <property type="component" value="Chromosome"/>
</dbReference>
<feature type="transmembrane region" description="Helical" evidence="7">
    <location>
        <begin position="218"/>
        <end position="235"/>
    </location>
</feature>
<dbReference type="GO" id="GO:0005886">
    <property type="term" value="C:plasma membrane"/>
    <property type="evidence" value="ECO:0007669"/>
    <property type="project" value="UniProtKB-SubCell"/>
</dbReference>
<feature type="domain" description="ABC transmembrane type-1" evidence="9">
    <location>
        <begin position="153"/>
        <end position="342"/>
    </location>
</feature>
<feature type="transmembrane region" description="Helical" evidence="7">
    <location>
        <begin position="322"/>
        <end position="342"/>
    </location>
</feature>